<comment type="caution">
    <text evidence="1">The sequence shown here is derived from an EMBL/GenBank/DDBJ whole genome shotgun (WGS) entry which is preliminary data.</text>
</comment>
<dbReference type="SUPFAM" id="SSF55729">
    <property type="entry name" value="Acyl-CoA N-acyltransferases (Nat)"/>
    <property type="match status" value="1"/>
</dbReference>
<dbReference type="Proteomes" id="UP000034502">
    <property type="component" value="Unassembled WGS sequence"/>
</dbReference>
<name>A0A0G1S2K4_9BACT</name>
<proteinExistence type="predicted"/>
<organism evidence="1 2">
    <name type="scientific">Candidatus Amesbacteria bacterium GW2011_GWC1_47_15</name>
    <dbReference type="NCBI Taxonomy" id="1618364"/>
    <lineage>
        <taxon>Bacteria</taxon>
        <taxon>Candidatus Amesiibacteriota</taxon>
    </lineage>
</organism>
<dbReference type="STRING" id="1618364.UX86_C0019G0014"/>
<evidence type="ECO:0008006" key="3">
    <source>
        <dbReference type="Google" id="ProtNLM"/>
    </source>
</evidence>
<reference evidence="1 2" key="1">
    <citation type="journal article" date="2015" name="Nature">
        <title>rRNA introns, odd ribosomes, and small enigmatic genomes across a large radiation of phyla.</title>
        <authorList>
            <person name="Brown C.T."/>
            <person name="Hug L.A."/>
            <person name="Thomas B.C."/>
            <person name="Sharon I."/>
            <person name="Castelle C.J."/>
            <person name="Singh A."/>
            <person name="Wilkins M.J."/>
            <person name="Williams K.H."/>
            <person name="Banfield J.F."/>
        </authorList>
    </citation>
    <scope>NUCLEOTIDE SEQUENCE [LARGE SCALE GENOMIC DNA]</scope>
</reference>
<dbReference type="InterPro" id="IPR016181">
    <property type="entry name" value="Acyl_CoA_acyltransferase"/>
</dbReference>
<dbReference type="Gene3D" id="3.40.630.30">
    <property type="match status" value="1"/>
</dbReference>
<dbReference type="AlphaFoldDB" id="A0A0G1S2K4"/>
<sequence length="264" mass="29077">MDLLLTQEPASLYGGIEAAAATLQRAFFENKSQPEVLGRLVEESSKTVDEIILGQARKATRPFVFWDEEGRQVGASEVAVYAWETLGKQLLMKSDGESIWLTKMNKELIVSGDTPVAVELAYFAVNPDYWGMGCGRYIFSESMKRVLVETGDTAGCLFTIAMGEYAHTGKGQQVKEFLLNREKAINGKDSEGWINVTGEKFPLAEMEVKYEFTRDKLTTRGLSVATEVIAQKLGWKNIGLSTNLSPVYGAEIKGIGEVIEKLGA</sequence>
<gene>
    <name evidence="1" type="ORF">UX86_C0019G0014</name>
</gene>
<evidence type="ECO:0000313" key="2">
    <source>
        <dbReference type="Proteomes" id="UP000034502"/>
    </source>
</evidence>
<dbReference type="EMBL" id="LCNU01000019">
    <property type="protein sequence ID" value="KKU63709.1"/>
    <property type="molecule type" value="Genomic_DNA"/>
</dbReference>
<protein>
    <recommendedName>
        <fullName evidence="3">N-acetyltransferase domain-containing protein</fullName>
    </recommendedName>
</protein>
<evidence type="ECO:0000313" key="1">
    <source>
        <dbReference type="EMBL" id="KKU63709.1"/>
    </source>
</evidence>
<accession>A0A0G1S2K4</accession>